<evidence type="ECO:0000256" key="8">
    <source>
        <dbReference type="ARBA" id="ARBA00023157"/>
    </source>
</evidence>
<name>A0A1F6UYU1_9BACT</name>
<keyword evidence="4" id="KW-0874">Quinone</keyword>
<evidence type="ECO:0000259" key="11">
    <source>
        <dbReference type="SMART" id="SM00756"/>
    </source>
</evidence>
<evidence type="ECO:0000313" key="12">
    <source>
        <dbReference type="EMBL" id="OGI62567.1"/>
    </source>
</evidence>
<evidence type="ECO:0000256" key="4">
    <source>
        <dbReference type="ARBA" id="ARBA00022719"/>
    </source>
</evidence>
<evidence type="ECO:0000256" key="9">
    <source>
        <dbReference type="ARBA" id="ARBA00023284"/>
    </source>
</evidence>
<gene>
    <name evidence="12" type="ORF">A2818_02435</name>
</gene>
<dbReference type="GO" id="GO:0048038">
    <property type="term" value="F:quinone binding"/>
    <property type="evidence" value="ECO:0007669"/>
    <property type="project" value="UniProtKB-KW"/>
</dbReference>
<feature type="transmembrane region" description="Helical" evidence="10">
    <location>
        <begin position="89"/>
        <end position="110"/>
    </location>
</feature>
<dbReference type="PANTHER" id="PTHR34573:SF1">
    <property type="entry name" value="VITAMIN K EPOXIDE REDUCTASE DOMAIN-CONTAINING PROTEIN"/>
    <property type="match status" value="1"/>
</dbReference>
<feature type="transmembrane region" description="Helical" evidence="10">
    <location>
        <begin position="63"/>
        <end position="83"/>
    </location>
</feature>
<dbReference type="Gene3D" id="1.20.1440.130">
    <property type="entry name" value="VKOR domain"/>
    <property type="match status" value="1"/>
</dbReference>
<feature type="transmembrane region" description="Helical" evidence="10">
    <location>
        <begin position="7"/>
        <end position="28"/>
    </location>
</feature>
<comment type="subcellular location">
    <subcellularLocation>
        <location evidence="1">Membrane</location>
        <topology evidence="1">Multi-pass membrane protein</topology>
    </subcellularLocation>
</comment>
<feature type="transmembrane region" description="Helical" evidence="10">
    <location>
        <begin position="122"/>
        <end position="150"/>
    </location>
</feature>
<dbReference type="AlphaFoldDB" id="A0A1F6UYU1"/>
<keyword evidence="7 10" id="KW-0472">Membrane</keyword>
<dbReference type="Pfam" id="PF07884">
    <property type="entry name" value="VKOR"/>
    <property type="match status" value="1"/>
</dbReference>
<evidence type="ECO:0000256" key="1">
    <source>
        <dbReference type="ARBA" id="ARBA00004141"/>
    </source>
</evidence>
<feature type="domain" description="Vitamin K epoxide reductase" evidence="11">
    <location>
        <begin position="6"/>
        <end position="141"/>
    </location>
</feature>
<dbReference type="PANTHER" id="PTHR34573">
    <property type="entry name" value="VKC DOMAIN-CONTAINING PROTEIN"/>
    <property type="match status" value="1"/>
</dbReference>
<keyword evidence="8" id="KW-1015">Disulfide bond</keyword>
<evidence type="ECO:0000256" key="7">
    <source>
        <dbReference type="ARBA" id="ARBA00023136"/>
    </source>
</evidence>
<dbReference type="InterPro" id="IPR038354">
    <property type="entry name" value="VKOR_sf"/>
</dbReference>
<keyword evidence="6" id="KW-0560">Oxidoreductase</keyword>
<dbReference type="STRING" id="1801737.A2818_02435"/>
<dbReference type="GO" id="GO:0016020">
    <property type="term" value="C:membrane"/>
    <property type="evidence" value="ECO:0007669"/>
    <property type="project" value="UniProtKB-SubCell"/>
</dbReference>
<evidence type="ECO:0000256" key="10">
    <source>
        <dbReference type="SAM" id="Phobius"/>
    </source>
</evidence>
<dbReference type="GO" id="GO:0016491">
    <property type="term" value="F:oxidoreductase activity"/>
    <property type="evidence" value="ECO:0007669"/>
    <property type="project" value="UniProtKB-KW"/>
</dbReference>
<evidence type="ECO:0000256" key="3">
    <source>
        <dbReference type="ARBA" id="ARBA00022692"/>
    </source>
</evidence>
<dbReference type="Proteomes" id="UP000177602">
    <property type="component" value="Unassembled WGS sequence"/>
</dbReference>
<evidence type="ECO:0000256" key="6">
    <source>
        <dbReference type="ARBA" id="ARBA00023002"/>
    </source>
</evidence>
<comment type="similarity">
    <text evidence="2">Belongs to the VKOR family.</text>
</comment>
<evidence type="ECO:0000256" key="5">
    <source>
        <dbReference type="ARBA" id="ARBA00022989"/>
    </source>
</evidence>
<protein>
    <recommendedName>
        <fullName evidence="11">Vitamin K epoxide reductase domain-containing protein</fullName>
    </recommendedName>
</protein>
<evidence type="ECO:0000313" key="13">
    <source>
        <dbReference type="Proteomes" id="UP000177602"/>
    </source>
</evidence>
<sequence length="152" mass="17066">MYFSNDILIRIMIVVLGLCGFLVARHIYTHKKNQIPLVCPIGFDCGFVVQSDYSKFLGVPIEIFGMIYYAFLSLFYLFSIFTLGNIPVILSGLLLLASLGAFLFSLYLLAVQIFVLKKGCSWCIVSAMISSLVFIFTAVNYDFSIIIQILSK</sequence>
<dbReference type="SMART" id="SM00756">
    <property type="entry name" value="VKc"/>
    <property type="match status" value="1"/>
</dbReference>
<proteinExistence type="inferred from homology"/>
<keyword evidence="9" id="KW-0676">Redox-active center</keyword>
<keyword evidence="3 10" id="KW-0812">Transmembrane</keyword>
<evidence type="ECO:0000256" key="2">
    <source>
        <dbReference type="ARBA" id="ARBA00006214"/>
    </source>
</evidence>
<organism evidence="12 13">
    <name type="scientific">Candidatus Nomurabacteria bacterium RIFCSPHIGHO2_01_FULL_40_12</name>
    <dbReference type="NCBI Taxonomy" id="1801737"/>
    <lineage>
        <taxon>Bacteria</taxon>
        <taxon>Candidatus Nomuraibacteriota</taxon>
    </lineage>
</organism>
<comment type="caution">
    <text evidence="12">The sequence shown here is derived from an EMBL/GenBank/DDBJ whole genome shotgun (WGS) entry which is preliminary data.</text>
</comment>
<accession>A0A1F6UYU1</accession>
<keyword evidence="5 10" id="KW-1133">Transmembrane helix</keyword>
<dbReference type="InterPro" id="IPR012932">
    <property type="entry name" value="VKOR"/>
</dbReference>
<reference evidence="12 13" key="1">
    <citation type="journal article" date="2016" name="Nat. Commun.">
        <title>Thousands of microbial genomes shed light on interconnected biogeochemical processes in an aquifer system.</title>
        <authorList>
            <person name="Anantharaman K."/>
            <person name="Brown C.T."/>
            <person name="Hug L.A."/>
            <person name="Sharon I."/>
            <person name="Castelle C.J."/>
            <person name="Probst A.J."/>
            <person name="Thomas B.C."/>
            <person name="Singh A."/>
            <person name="Wilkins M.J."/>
            <person name="Karaoz U."/>
            <person name="Brodie E.L."/>
            <person name="Williams K.H."/>
            <person name="Hubbard S.S."/>
            <person name="Banfield J.F."/>
        </authorList>
    </citation>
    <scope>NUCLEOTIDE SEQUENCE [LARGE SCALE GENOMIC DNA]</scope>
</reference>
<dbReference type="EMBL" id="MFTN01000026">
    <property type="protein sequence ID" value="OGI62567.1"/>
    <property type="molecule type" value="Genomic_DNA"/>
</dbReference>